<keyword evidence="12 18" id="KW-0408">Iron</keyword>
<comment type="caution">
    <text evidence="22">The sequence shown here is derived from an EMBL/GenBank/DDBJ whole genome shotgun (WGS) entry which is preliminary data.</text>
</comment>
<evidence type="ECO:0000259" key="20">
    <source>
        <dbReference type="PROSITE" id="PS50857"/>
    </source>
</evidence>
<evidence type="ECO:0000256" key="13">
    <source>
        <dbReference type="ARBA" id="ARBA00023008"/>
    </source>
</evidence>
<dbReference type="GO" id="GO:0020037">
    <property type="term" value="F:heme binding"/>
    <property type="evidence" value="ECO:0007669"/>
    <property type="project" value="InterPro"/>
</dbReference>
<dbReference type="PROSITE" id="PS50857">
    <property type="entry name" value="COX2_CUA"/>
    <property type="match status" value="1"/>
</dbReference>
<dbReference type="PROSITE" id="PS51007">
    <property type="entry name" value="CYTC"/>
    <property type="match status" value="1"/>
</dbReference>
<evidence type="ECO:0000256" key="16">
    <source>
        <dbReference type="ARBA" id="ARBA00031399"/>
    </source>
</evidence>
<evidence type="ECO:0000313" key="22">
    <source>
        <dbReference type="EMBL" id="MCG7946316.1"/>
    </source>
</evidence>
<dbReference type="PROSITE" id="PS00078">
    <property type="entry name" value="COX2"/>
    <property type="match status" value="1"/>
</dbReference>
<feature type="domain" description="Cytochrome c" evidence="21">
    <location>
        <begin position="288"/>
        <end position="367"/>
    </location>
</feature>
<evidence type="ECO:0000256" key="6">
    <source>
        <dbReference type="ARBA" id="ARBA00022660"/>
    </source>
</evidence>
<dbReference type="GO" id="GO:0016020">
    <property type="term" value="C:membrane"/>
    <property type="evidence" value="ECO:0007669"/>
    <property type="project" value="UniProtKB-SubCell"/>
</dbReference>
<dbReference type="PRINTS" id="PR01166">
    <property type="entry name" value="CYCOXIDASEII"/>
</dbReference>
<evidence type="ECO:0000256" key="2">
    <source>
        <dbReference type="ARBA" id="ARBA00007866"/>
    </source>
</evidence>
<keyword evidence="9" id="KW-1278">Translocase</keyword>
<evidence type="ECO:0000256" key="1">
    <source>
        <dbReference type="ARBA" id="ARBA00004141"/>
    </source>
</evidence>
<keyword evidence="13" id="KW-0186">Copper</keyword>
<dbReference type="InterPro" id="IPR009056">
    <property type="entry name" value="Cyt_c-like_dom"/>
</dbReference>
<dbReference type="PANTHER" id="PTHR22888:SF9">
    <property type="entry name" value="CYTOCHROME C OXIDASE SUBUNIT 2"/>
    <property type="match status" value="1"/>
</dbReference>
<organism evidence="22 23">
    <name type="scientific">Candidatus Thiodiazotropha taylori</name>
    <dbReference type="NCBI Taxonomy" id="2792791"/>
    <lineage>
        <taxon>Bacteria</taxon>
        <taxon>Pseudomonadati</taxon>
        <taxon>Pseudomonadota</taxon>
        <taxon>Gammaproteobacteria</taxon>
        <taxon>Chromatiales</taxon>
        <taxon>Sedimenticolaceae</taxon>
        <taxon>Candidatus Thiodiazotropha</taxon>
    </lineage>
</organism>
<keyword evidence="14 19" id="KW-0472">Membrane</keyword>
<evidence type="ECO:0000256" key="11">
    <source>
        <dbReference type="ARBA" id="ARBA00022989"/>
    </source>
</evidence>
<comment type="catalytic activity">
    <reaction evidence="17">
        <text>4 Fe(II)-[cytochrome c] + O2 + 8 H(+)(in) = 4 Fe(III)-[cytochrome c] + 2 H2O + 4 H(+)(out)</text>
        <dbReference type="Rhea" id="RHEA:11436"/>
        <dbReference type="Rhea" id="RHEA-COMP:10350"/>
        <dbReference type="Rhea" id="RHEA-COMP:14399"/>
        <dbReference type="ChEBI" id="CHEBI:15377"/>
        <dbReference type="ChEBI" id="CHEBI:15378"/>
        <dbReference type="ChEBI" id="CHEBI:15379"/>
        <dbReference type="ChEBI" id="CHEBI:29033"/>
        <dbReference type="ChEBI" id="CHEBI:29034"/>
        <dbReference type="EC" id="7.1.1.9"/>
    </reaction>
</comment>
<dbReference type="InterPro" id="IPR036909">
    <property type="entry name" value="Cyt_c-like_dom_sf"/>
</dbReference>
<evidence type="ECO:0000256" key="18">
    <source>
        <dbReference type="PROSITE-ProRule" id="PRU00433"/>
    </source>
</evidence>
<dbReference type="NCBIfam" id="TIGR02866">
    <property type="entry name" value="CoxB"/>
    <property type="match status" value="1"/>
</dbReference>
<evidence type="ECO:0000256" key="12">
    <source>
        <dbReference type="ARBA" id="ARBA00023004"/>
    </source>
</evidence>
<feature type="transmembrane region" description="Helical" evidence="19">
    <location>
        <begin position="63"/>
        <end position="82"/>
    </location>
</feature>
<dbReference type="GO" id="GO:0016491">
    <property type="term" value="F:oxidoreductase activity"/>
    <property type="evidence" value="ECO:0007669"/>
    <property type="project" value="InterPro"/>
</dbReference>
<dbReference type="InterPro" id="IPR045187">
    <property type="entry name" value="CcO_II"/>
</dbReference>
<dbReference type="GO" id="GO:0004129">
    <property type="term" value="F:cytochrome-c oxidase activity"/>
    <property type="evidence" value="ECO:0007669"/>
    <property type="project" value="UniProtKB-EC"/>
</dbReference>
<sequence length="384" mass="42966">MSATQQLINNQSYKLKAASLTGIIVAGMLYADKCRAEYGINFPPPAADVAQEIYDIHMLTMQITTVLLLIVFGFVFYSLYYHRKSRGFQADQNFHNSWFGNWSWVVVPVMVLGVDLTIAGKADAVLKKVWDVPKEENILDVKVTGHQWWWEFDYLDHDIKVESRYVPEKESGDLYLREVDNRLVLPTGQKIRFLHTSADVLHAFWVPELAVKKDAIPGYITETWAELNREGVFRGQCAELCGTWHSRMPIVVESVSPQQFAAWVDDQKAIKVAAAAEASADKTWSMDELMAKGKTLYDTKCAACHQVNGVGLPPAFPALKGSPMATGSIEAHLEIVIKGKEGTAMQPWGSLNDLEIAAIVTYERNAWDNNTGDVVQPSDVKQAR</sequence>
<feature type="transmembrane region" description="Helical" evidence="19">
    <location>
        <begin position="102"/>
        <end position="120"/>
    </location>
</feature>
<dbReference type="EC" id="7.1.1.9" evidence="3"/>
<dbReference type="Pfam" id="PF13442">
    <property type="entry name" value="Cytochrome_CBB3"/>
    <property type="match status" value="1"/>
</dbReference>
<dbReference type="Proteomes" id="UP000886667">
    <property type="component" value="Unassembled WGS sequence"/>
</dbReference>
<keyword evidence="4" id="KW-0813">Transport</keyword>
<evidence type="ECO:0000256" key="9">
    <source>
        <dbReference type="ARBA" id="ARBA00022967"/>
    </source>
</evidence>
<dbReference type="GO" id="GO:0005507">
    <property type="term" value="F:copper ion binding"/>
    <property type="evidence" value="ECO:0007669"/>
    <property type="project" value="InterPro"/>
</dbReference>
<dbReference type="InterPro" id="IPR002429">
    <property type="entry name" value="CcO_II-like_C"/>
</dbReference>
<comment type="similarity">
    <text evidence="2">Belongs to the cytochrome c oxidase subunit 2 family.</text>
</comment>
<keyword evidence="8 18" id="KW-0479">Metal-binding</keyword>
<evidence type="ECO:0000259" key="21">
    <source>
        <dbReference type="PROSITE" id="PS51007"/>
    </source>
</evidence>
<dbReference type="SUPFAM" id="SSF46626">
    <property type="entry name" value="Cytochrome c"/>
    <property type="match status" value="1"/>
</dbReference>
<dbReference type="InterPro" id="IPR036257">
    <property type="entry name" value="Cyt_c_oxidase_su2_TM_sf"/>
</dbReference>
<dbReference type="SUPFAM" id="SSF49503">
    <property type="entry name" value="Cupredoxins"/>
    <property type="match status" value="1"/>
</dbReference>
<evidence type="ECO:0000256" key="5">
    <source>
        <dbReference type="ARBA" id="ARBA00022617"/>
    </source>
</evidence>
<dbReference type="Gene3D" id="1.10.760.10">
    <property type="entry name" value="Cytochrome c-like domain"/>
    <property type="match status" value="1"/>
</dbReference>
<evidence type="ECO:0000256" key="7">
    <source>
        <dbReference type="ARBA" id="ARBA00022692"/>
    </source>
</evidence>
<dbReference type="InterPro" id="IPR001505">
    <property type="entry name" value="Copper_CuA"/>
</dbReference>
<evidence type="ECO:0000256" key="8">
    <source>
        <dbReference type="ARBA" id="ARBA00022723"/>
    </source>
</evidence>
<comment type="subcellular location">
    <subcellularLocation>
        <location evidence="1">Membrane</location>
        <topology evidence="1">Multi-pass membrane protein</topology>
    </subcellularLocation>
</comment>
<keyword evidence="11 19" id="KW-1133">Transmembrane helix</keyword>
<evidence type="ECO:0000256" key="10">
    <source>
        <dbReference type="ARBA" id="ARBA00022982"/>
    </source>
</evidence>
<accession>A0A9E4KCF1</accession>
<evidence type="ECO:0000256" key="4">
    <source>
        <dbReference type="ARBA" id="ARBA00022448"/>
    </source>
</evidence>
<dbReference type="Pfam" id="PF00116">
    <property type="entry name" value="COX2"/>
    <property type="match status" value="1"/>
</dbReference>
<evidence type="ECO:0000256" key="19">
    <source>
        <dbReference type="SAM" id="Phobius"/>
    </source>
</evidence>
<dbReference type="InterPro" id="IPR014222">
    <property type="entry name" value="Cyt_c_oxidase_su2"/>
</dbReference>
<name>A0A9E4KCF1_9GAMM</name>
<keyword evidence="5 18" id="KW-0349">Heme</keyword>
<dbReference type="SUPFAM" id="SSF81464">
    <property type="entry name" value="Cytochrome c oxidase subunit II-like, transmembrane region"/>
    <property type="match status" value="1"/>
</dbReference>
<keyword evidence="7 19" id="KW-0812">Transmembrane</keyword>
<keyword evidence="6" id="KW-0679">Respiratory chain</keyword>
<evidence type="ECO:0000313" key="23">
    <source>
        <dbReference type="Proteomes" id="UP000886667"/>
    </source>
</evidence>
<proteinExistence type="inferred from homology"/>
<evidence type="ECO:0000256" key="17">
    <source>
        <dbReference type="ARBA" id="ARBA00047816"/>
    </source>
</evidence>
<comment type="function">
    <text evidence="15">Subunits I and II form the functional core of the enzyme complex. Electrons originating in cytochrome c are transferred via heme a and Cu(A) to the binuclear center formed by heme a3 and Cu(B).</text>
</comment>
<feature type="domain" description="Cytochrome oxidase subunit II copper A binding" evidence="20">
    <location>
        <begin position="136"/>
        <end position="266"/>
    </location>
</feature>
<dbReference type="PANTHER" id="PTHR22888">
    <property type="entry name" value="CYTOCHROME C OXIDASE, SUBUNIT II"/>
    <property type="match status" value="1"/>
</dbReference>
<gene>
    <name evidence="22" type="primary">coxB</name>
    <name evidence="22" type="ORF">JAZ07_08220</name>
</gene>
<dbReference type="Gene3D" id="2.60.40.420">
    <property type="entry name" value="Cupredoxins - blue copper proteins"/>
    <property type="match status" value="1"/>
</dbReference>
<dbReference type="GO" id="GO:0042773">
    <property type="term" value="P:ATP synthesis coupled electron transport"/>
    <property type="evidence" value="ECO:0007669"/>
    <property type="project" value="TreeGrafter"/>
</dbReference>
<reference evidence="22" key="1">
    <citation type="journal article" date="2021" name="Proc. Natl. Acad. Sci. U.S.A.">
        <title>Global biogeography of chemosynthetic symbionts reveals both localized and globally distributed symbiont groups. .</title>
        <authorList>
            <person name="Osvatic J.T."/>
            <person name="Wilkins L.G.E."/>
            <person name="Leibrecht L."/>
            <person name="Leray M."/>
            <person name="Zauner S."/>
            <person name="Polzin J."/>
            <person name="Camacho Y."/>
            <person name="Gros O."/>
            <person name="van Gils J.A."/>
            <person name="Eisen J.A."/>
            <person name="Petersen J.M."/>
            <person name="Yuen B."/>
        </authorList>
    </citation>
    <scope>NUCLEOTIDE SEQUENCE</scope>
    <source>
        <strain evidence="22">MAGclacostrist064TRANS</strain>
    </source>
</reference>
<dbReference type="EMBL" id="JAEPCM010000273">
    <property type="protein sequence ID" value="MCG7946316.1"/>
    <property type="molecule type" value="Genomic_DNA"/>
</dbReference>
<keyword evidence="10" id="KW-0249">Electron transport</keyword>
<dbReference type="AlphaFoldDB" id="A0A9E4KCF1"/>
<evidence type="ECO:0000256" key="15">
    <source>
        <dbReference type="ARBA" id="ARBA00024688"/>
    </source>
</evidence>
<dbReference type="InterPro" id="IPR008972">
    <property type="entry name" value="Cupredoxin"/>
</dbReference>
<evidence type="ECO:0000256" key="3">
    <source>
        <dbReference type="ARBA" id="ARBA00012949"/>
    </source>
</evidence>
<evidence type="ECO:0000256" key="14">
    <source>
        <dbReference type="ARBA" id="ARBA00023136"/>
    </source>
</evidence>
<protein>
    <recommendedName>
        <fullName evidence="3">cytochrome-c oxidase</fullName>
        <ecNumber evidence="3">7.1.1.9</ecNumber>
    </recommendedName>
    <alternativeName>
        <fullName evidence="16">Cytochrome aa3 subunit 2</fullName>
    </alternativeName>
</protein>
<dbReference type="Gene3D" id="1.10.287.90">
    <property type="match status" value="1"/>
</dbReference>